<keyword evidence="2" id="KW-0690">Ribosome biogenesis</keyword>
<keyword evidence="4" id="KW-0539">Nucleus</keyword>
<comment type="function">
    <text evidence="9">Involved in rRNA-processing at A0, A1 and A2 sites and negatively regulates telomerase.</text>
</comment>
<dbReference type="PROSITE" id="PS50174">
    <property type="entry name" value="G_PATCH"/>
    <property type="match status" value="1"/>
</dbReference>
<reference evidence="13" key="1">
    <citation type="journal article" date="2015" name="Genome Announc.">
        <title>Draft genome sequence of the fungus Penicillium brasilianum MG11.</title>
        <authorList>
            <person name="Horn F."/>
            <person name="Linde J."/>
            <person name="Mattern D.J."/>
            <person name="Walther G."/>
            <person name="Guthke R."/>
            <person name="Brakhage A.A."/>
            <person name="Valiante V."/>
        </authorList>
    </citation>
    <scope>NUCLEOTIDE SEQUENCE [LARGE SCALE GENOMIC DNA]</scope>
    <source>
        <strain evidence="13">MG11</strain>
    </source>
</reference>
<evidence type="ECO:0000256" key="9">
    <source>
        <dbReference type="ARBA" id="ARBA00043878"/>
    </source>
</evidence>
<feature type="compositionally biased region" description="Polar residues" evidence="10">
    <location>
        <begin position="15"/>
        <end position="25"/>
    </location>
</feature>
<evidence type="ECO:0000256" key="5">
    <source>
        <dbReference type="ARBA" id="ARBA00038007"/>
    </source>
</evidence>
<dbReference type="STRING" id="104259.A0A0F7TLB4"/>
<dbReference type="InterPro" id="IPR000467">
    <property type="entry name" value="G_patch_dom"/>
</dbReference>
<dbReference type="AlphaFoldDB" id="A0A0F7TLB4"/>
<dbReference type="EMBL" id="CDHK01000005">
    <property type="protein sequence ID" value="CEJ57538.1"/>
    <property type="molecule type" value="Genomic_DNA"/>
</dbReference>
<dbReference type="SMART" id="SM00443">
    <property type="entry name" value="G_patch"/>
    <property type="match status" value="1"/>
</dbReference>
<feature type="region of interest" description="Disordered" evidence="10">
    <location>
        <begin position="141"/>
        <end position="269"/>
    </location>
</feature>
<dbReference type="OrthoDB" id="29523at2759"/>
<dbReference type="InterPro" id="IPR050656">
    <property type="entry name" value="PINX1"/>
</dbReference>
<proteinExistence type="inferred from homology"/>
<evidence type="ECO:0000256" key="1">
    <source>
        <dbReference type="ARBA" id="ARBA00004604"/>
    </source>
</evidence>
<dbReference type="GO" id="GO:0006364">
    <property type="term" value="P:rRNA processing"/>
    <property type="evidence" value="ECO:0007669"/>
    <property type="project" value="UniProtKB-KW"/>
</dbReference>
<accession>A0A0F7TLB4</accession>
<feature type="compositionally biased region" description="Low complexity" evidence="10">
    <location>
        <begin position="160"/>
        <end position="181"/>
    </location>
</feature>
<dbReference type="PANTHER" id="PTHR23149">
    <property type="entry name" value="G PATCH DOMAIN CONTAINING PROTEIN"/>
    <property type="match status" value="1"/>
</dbReference>
<keyword evidence="13" id="KW-1185">Reference proteome</keyword>
<name>A0A0F7TLB4_PENBI</name>
<evidence type="ECO:0000256" key="7">
    <source>
        <dbReference type="ARBA" id="ARBA00040376"/>
    </source>
</evidence>
<gene>
    <name evidence="12" type="ORF">PMG11_06228</name>
</gene>
<dbReference type="PANTHER" id="PTHR23149:SF31">
    <property type="entry name" value="PROTEIN PXR1"/>
    <property type="match status" value="1"/>
</dbReference>
<evidence type="ECO:0000256" key="10">
    <source>
        <dbReference type="SAM" id="MobiDB-lite"/>
    </source>
</evidence>
<evidence type="ECO:0000313" key="12">
    <source>
        <dbReference type="EMBL" id="CEJ57538.1"/>
    </source>
</evidence>
<feature type="region of interest" description="Disordered" evidence="10">
    <location>
        <begin position="1"/>
        <end position="25"/>
    </location>
</feature>
<sequence length="300" mass="32934">MGLAGPKNKTKISHDPNNTKWARSTSGFGHRIMSAQGWTPGNRLGAKDAAHAEHLTSASVSHIRVTIKDDNLGLGARVGREGQPTGLDAFKGLLGRLNGKSDEELCIEQRKRDDVQLARYVALKFQEVRFVRGGLLTQEKVQRLPNPAPKEDQANKKSESSTASDNDSADNSESATETSSKSKSKSKSKSSKKSKKSRSQSDEADSSSSVSDKKKKKKKSKKRKAEEDDDESETTVKRRASTPDEKPSSKSQPQIATVPAPVIGERRPIGRQVFRGRHIAQKKRALMDDKSLNEIFMVKA</sequence>
<comment type="subcellular location">
    <subcellularLocation>
        <location evidence="1">Nucleus</location>
        <location evidence="1">Nucleolus</location>
    </subcellularLocation>
</comment>
<protein>
    <recommendedName>
        <fullName evidence="7">Protein PXR1</fullName>
    </recommendedName>
    <alternativeName>
        <fullName evidence="8">PinX1-related protein 1</fullName>
    </alternativeName>
    <alternativeName>
        <fullName evidence="6">Protein pxr1</fullName>
    </alternativeName>
</protein>
<comment type="similarity">
    <text evidence="5">Belongs to the PINX1 family.</text>
</comment>
<dbReference type="GO" id="GO:0003676">
    <property type="term" value="F:nucleic acid binding"/>
    <property type="evidence" value="ECO:0007669"/>
    <property type="project" value="InterPro"/>
</dbReference>
<evidence type="ECO:0000256" key="6">
    <source>
        <dbReference type="ARBA" id="ARBA00040137"/>
    </source>
</evidence>
<feature type="compositionally biased region" description="Basic residues" evidence="10">
    <location>
        <begin position="182"/>
        <end position="198"/>
    </location>
</feature>
<evidence type="ECO:0000313" key="13">
    <source>
        <dbReference type="Proteomes" id="UP000042958"/>
    </source>
</evidence>
<organism evidence="12 13">
    <name type="scientific">Penicillium brasilianum</name>
    <dbReference type="NCBI Taxonomy" id="104259"/>
    <lineage>
        <taxon>Eukaryota</taxon>
        <taxon>Fungi</taxon>
        <taxon>Dikarya</taxon>
        <taxon>Ascomycota</taxon>
        <taxon>Pezizomycotina</taxon>
        <taxon>Eurotiomycetes</taxon>
        <taxon>Eurotiomycetidae</taxon>
        <taxon>Eurotiales</taxon>
        <taxon>Aspergillaceae</taxon>
        <taxon>Penicillium</taxon>
    </lineage>
</organism>
<keyword evidence="3" id="KW-0698">rRNA processing</keyword>
<evidence type="ECO:0000256" key="3">
    <source>
        <dbReference type="ARBA" id="ARBA00022552"/>
    </source>
</evidence>
<evidence type="ECO:0000259" key="11">
    <source>
        <dbReference type="PROSITE" id="PS50174"/>
    </source>
</evidence>
<dbReference type="Proteomes" id="UP000042958">
    <property type="component" value="Unassembled WGS sequence"/>
</dbReference>
<feature type="compositionally biased region" description="Basic residues" evidence="10">
    <location>
        <begin position="213"/>
        <end position="223"/>
    </location>
</feature>
<evidence type="ECO:0000256" key="8">
    <source>
        <dbReference type="ARBA" id="ARBA00041961"/>
    </source>
</evidence>
<evidence type="ECO:0000256" key="4">
    <source>
        <dbReference type="ARBA" id="ARBA00023242"/>
    </source>
</evidence>
<evidence type="ECO:0000256" key="2">
    <source>
        <dbReference type="ARBA" id="ARBA00022517"/>
    </source>
</evidence>
<feature type="domain" description="G-patch" evidence="11">
    <location>
        <begin position="25"/>
        <end position="79"/>
    </location>
</feature>
<dbReference type="GO" id="GO:0005730">
    <property type="term" value="C:nucleolus"/>
    <property type="evidence" value="ECO:0007669"/>
    <property type="project" value="UniProtKB-SubCell"/>
</dbReference>
<feature type="compositionally biased region" description="Basic and acidic residues" evidence="10">
    <location>
        <begin position="149"/>
        <end position="159"/>
    </location>
</feature>
<dbReference type="Pfam" id="PF01585">
    <property type="entry name" value="G-patch"/>
    <property type="match status" value="1"/>
</dbReference>